<dbReference type="Proteomes" id="UP000179807">
    <property type="component" value="Unassembled WGS sequence"/>
</dbReference>
<evidence type="ECO:0000313" key="1">
    <source>
        <dbReference type="EMBL" id="OHT09589.1"/>
    </source>
</evidence>
<dbReference type="Pfam" id="PF14388">
    <property type="entry name" value="DUF4419"/>
    <property type="match status" value="1"/>
</dbReference>
<evidence type="ECO:0008006" key="3">
    <source>
        <dbReference type="Google" id="ProtNLM"/>
    </source>
</evidence>
<organism evidence="1 2">
    <name type="scientific">Tritrichomonas foetus</name>
    <dbReference type="NCBI Taxonomy" id="1144522"/>
    <lineage>
        <taxon>Eukaryota</taxon>
        <taxon>Metamonada</taxon>
        <taxon>Parabasalia</taxon>
        <taxon>Tritrichomonadida</taxon>
        <taxon>Tritrichomonadidae</taxon>
        <taxon>Tritrichomonas</taxon>
    </lineage>
</organism>
<dbReference type="EMBL" id="MLAK01000635">
    <property type="protein sequence ID" value="OHT09589.1"/>
    <property type="molecule type" value="Genomic_DNA"/>
</dbReference>
<sequence length="335" mass="38906">MEIEKITLELEELTPPQNLLYFRSPESIQSRYSNACCSSFKNDLVVFREHPVLDGFVRAYIEHRPVTISPDILWLLIVQGFSYHVEYNSEKLRSKFVNFQGKEKLSVDTYSFDISDPHKWEGIFSGFVSKISEYTGEELTKTLIPNFTTTTPTSYTAGLISIMATVKKYFAYNLMVCGCGIPSVTIEGTIKDWEQIQEKLKVIEAYDLEWWVSKLYPIIQEVINTKKGIINRDFWLHMVRYKDEKGFYDPARIDGWICAFYPYDKNGYRNSLSCIYQDKKPPPEVLKVPMTLTFIDVGKIEYDCIIYGGFFGLTQDPKTFNLKLEIGWIMVKNSK</sequence>
<accession>A0A1J4KJQ9</accession>
<dbReference type="OrthoDB" id="9978173at2759"/>
<dbReference type="VEuPathDB" id="TrichDB:TRFO_21474"/>
<dbReference type="PANTHER" id="PTHR31252">
    <property type="entry name" value="DUF4419 DOMAIN-CONTAINING PROTEIN"/>
    <property type="match status" value="1"/>
</dbReference>
<evidence type="ECO:0000313" key="2">
    <source>
        <dbReference type="Proteomes" id="UP000179807"/>
    </source>
</evidence>
<dbReference type="InterPro" id="IPR025533">
    <property type="entry name" value="DUF4419"/>
</dbReference>
<dbReference type="RefSeq" id="XP_068362725.1">
    <property type="nucleotide sequence ID" value="XM_068501993.1"/>
</dbReference>
<proteinExistence type="predicted"/>
<dbReference type="AlphaFoldDB" id="A0A1J4KJQ9"/>
<dbReference type="GeneID" id="94836697"/>
<dbReference type="PANTHER" id="PTHR31252:SF11">
    <property type="entry name" value="DUF4419 DOMAIN-CONTAINING PROTEIN"/>
    <property type="match status" value="1"/>
</dbReference>
<comment type="caution">
    <text evidence="1">The sequence shown here is derived from an EMBL/GenBank/DDBJ whole genome shotgun (WGS) entry which is preliminary data.</text>
</comment>
<name>A0A1J4KJQ9_9EUKA</name>
<keyword evidence="2" id="KW-1185">Reference proteome</keyword>
<protein>
    <recommendedName>
        <fullName evidence="3">DUF4419 domain-containing protein</fullName>
    </recommendedName>
</protein>
<reference evidence="1" key="1">
    <citation type="submission" date="2016-10" db="EMBL/GenBank/DDBJ databases">
        <authorList>
            <person name="Benchimol M."/>
            <person name="Almeida L.G."/>
            <person name="Vasconcelos A.T."/>
            <person name="Perreira-Neves A."/>
            <person name="Rosa I.A."/>
            <person name="Tasca T."/>
            <person name="Bogo M.R."/>
            <person name="de Souza W."/>
        </authorList>
    </citation>
    <scope>NUCLEOTIDE SEQUENCE [LARGE SCALE GENOMIC DNA]</scope>
    <source>
        <strain evidence="1">K</strain>
    </source>
</reference>
<gene>
    <name evidence="1" type="ORF">TRFO_21474</name>
</gene>